<accession>A0ACC1BCH0</accession>
<dbReference type="Proteomes" id="UP001164250">
    <property type="component" value="Chromosome 5"/>
</dbReference>
<name>A0ACC1BCH0_9ROSI</name>
<keyword evidence="2" id="KW-1185">Reference proteome</keyword>
<sequence length="63" mass="7128">MLHMIYNIGSSWYWGTESKDWASMVMQMYKSHAQQRGYGVTLVDEMPGEIAGIEQAAIEVDGE</sequence>
<reference evidence="2" key="1">
    <citation type="journal article" date="2023" name="G3 (Bethesda)">
        <title>Genome assembly and association tests identify interacting loci associated with vigor, precocity, and sex in interspecific pistachio rootstocks.</title>
        <authorList>
            <person name="Palmer W."/>
            <person name="Jacygrad E."/>
            <person name="Sagayaradj S."/>
            <person name="Cavanaugh K."/>
            <person name="Han R."/>
            <person name="Bertier L."/>
            <person name="Beede B."/>
            <person name="Kafkas S."/>
            <person name="Golino D."/>
            <person name="Preece J."/>
            <person name="Michelmore R."/>
        </authorList>
    </citation>
    <scope>NUCLEOTIDE SEQUENCE [LARGE SCALE GENOMIC DNA]</scope>
</reference>
<proteinExistence type="predicted"/>
<evidence type="ECO:0000313" key="1">
    <source>
        <dbReference type="EMBL" id="KAJ0096606.1"/>
    </source>
</evidence>
<dbReference type="EMBL" id="CM047901">
    <property type="protein sequence ID" value="KAJ0096606.1"/>
    <property type="molecule type" value="Genomic_DNA"/>
</dbReference>
<organism evidence="1 2">
    <name type="scientific">Pistacia atlantica</name>
    <dbReference type="NCBI Taxonomy" id="434234"/>
    <lineage>
        <taxon>Eukaryota</taxon>
        <taxon>Viridiplantae</taxon>
        <taxon>Streptophyta</taxon>
        <taxon>Embryophyta</taxon>
        <taxon>Tracheophyta</taxon>
        <taxon>Spermatophyta</taxon>
        <taxon>Magnoliopsida</taxon>
        <taxon>eudicotyledons</taxon>
        <taxon>Gunneridae</taxon>
        <taxon>Pentapetalae</taxon>
        <taxon>rosids</taxon>
        <taxon>malvids</taxon>
        <taxon>Sapindales</taxon>
        <taxon>Anacardiaceae</taxon>
        <taxon>Pistacia</taxon>
    </lineage>
</organism>
<gene>
    <name evidence="1" type="ORF">Patl1_29069</name>
</gene>
<comment type="caution">
    <text evidence="1">The sequence shown here is derived from an EMBL/GenBank/DDBJ whole genome shotgun (WGS) entry which is preliminary data.</text>
</comment>
<evidence type="ECO:0000313" key="2">
    <source>
        <dbReference type="Proteomes" id="UP001164250"/>
    </source>
</evidence>
<protein>
    <submittedName>
        <fullName evidence="1">Uncharacterized protein</fullName>
    </submittedName>
</protein>